<organism evidence="1">
    <name type="scientific">Solanum chacoense</name>
    <name type="common">Chaco potato</name>
    <dbReference type="NCBI Taxonomy" id="4108"/>
    <lineage>
        <taxon>Eukaryota</taxon>
        <taxon>Viridiplantae</taxon>
        <taxon>Streptophyta</taxon>
        <taxon>Embryophyta</taxon>
        <taxon>Tracheophyta</taxon>
        <taxon>Spermatophyta</taxon>
        <taxon>Magnoliopsida</taxon>
        <taxon>eudicotyledons</taxon>
        <taxon>Gunneridae</taxon>
        <taxon>Pentapetalae</taxon>
        <taxon>asterids</taxon>
        <taxon>lamiids</taxon>
        <taxon>Solanales</taxon>
        <taxon>Solanaceae</taxon>
        <taxon>Solanoideae</taxon>
        <taxon>Solaneae</taxon>
        <taxon>Solanum</taxon>
    </lineage>
</organism>
<proteinExistence type="predicted"/>
<reference evidence="1" key="1">
    <citation type="submission" date="2015-12" db="EMBL/GenBank/DDBJ databases">
        <title>Gene expression during late stages of embryo sac development: a critical building block for successful pollen-pistil interactions.</title>
        <authorList>
            <person name="Liu Y."/>
            <person name="Joly V."/>
            <person name="Sabar M."/>
            <person name="Matton D.P."/>
        </authorList>
    </citation>
    <scope>NUCLEOTIDE SEQUENCE</scope>
</reference>
<sequence>MGGATASPPYTRRRSKKNGVLEVGKTRRLCNFLNTQMKKILKLCLRFLNQTHPLCLLVKQGVWRRSLVRLH</sequence>
<dbReference type="EMBL" id="GEDG01041043">
    <property type="protein sequence ID" value="JAP06512.1"/>
    <property type="molecule type" value="Transcribed_RNA"/>
</dbReference>
<dbReference type="AlphaFoldDB" id="A0A0V0GGQ4"/>
<evidence type="ECO:0000313" key="1">
    <source>
        <dbReference type="EMBL" id="JAP06512.1"/>
    </source>
</evidence>
<accession>A0A0V0GGQ4</accession>
<name>A0A0V0GGQ4_SOLCH</name>
<protein>
    <submittedName>
        <fullName evidence="1">Putative ovule protein</fullName>
    </submittedName>
</protein>
<feature type="non-terminal residue" evidence="1">
    <location>
        <position position="71"/>
    </location>
</feature>